<evidence type="ECO:0000313" key="9">
    <source>
        <dbReference type="Proteomes" id="UP000198757"/>
    </source>
</evidence>
<organism evidence="8 9">
    <name type="scientific">Niabella drilacis (strain DSM 25811 / CCM 8410 / CCUG 62505 / LMG 26954 / E90)</name>
    <dbReference type="NCBI Taxonomy" id="1285928"/>
    <lineage>
        <taxon>Bacteria</taxon>
        <taxon>Pseudomonadati</taxon>
        <taxon>Bacteroidota</taxon>
        <taxon>Chitinophagia</taxon>
        <taxon>Chitinophagales</taxon>
        <taxon>Chitinophagaceae</taxon>
        <taxon>Niabella</taxon>
    </lineage>
</organism>
<accession>A0A1G6N694</accession>
<feature type="domain" description="RagB/SusD" evidence="6">
    <location>
        <begin position="342"/>
        <end position="635"/>
    </location>
</feature>
<evidence type="ECO:0000256" key="2">
    <source>
        <dbReference type="ARBA" id="ARBA00006275"/>
    </source>
</evidence>
<protein>
    <submittedName>
        <fullName evidence="8">Starch-binding associating with outer membrane</fullName>
    </submittedName>
</protein>
<dbReference type="InterPro" id="IPR011990">
    <property type="entry name" value="TPR-like_helical_dom_sf"/>
</dbReference>
<reference evidence="9" key="1">
    <citation type="submission" date="2016-10" db="EMBL/GenBank/DDBJ databases">
        <authorList>
            <person name="Varghese N."/>
            <person name="Submissions S."/>
        </authorList>
    </citation>
    <scope>NUCLEOTIDE SEQUENCE [LARGE SCALE GENOMIC DNA]</scope>
    <source>
        <strain evidence="9">DSM 25811 / CCM 8410 / LMG 26954 / E90</strain>
    </source>
</reference>
<keyword evidence="4" id="KW-0472">Membrane</keyword>
<dbReference type="InterPro" id="IPR033985">
    <property type="entry name" value="SusD-like_N"/>
</dbReference>
<dbReference type="InterPro" id="IPR012944">
    <property type="entry name" value="SusD_RagB_dom"/>
</dbReference>
<dbReference type="EMBL" id="FMZO01000003">
    <property type="protein sequence ID" value="SDC62917.1"/>
    <property type="molecule type" value="Genomic_DNA"/>
</dbReference>
<evidence type="ECO:0000256" key="5">
    <source>
        <dbReference type="ARBA" id="ARBA00023237"/>
    </source>
</evidence>
<evidence type="ECO:0000256" key="1">
    <source>
        <dbReference type="ARBA" id="ARBA00004442"/>
    </source>
</evidence>
<proteinExistence type="inferred from homology"/>
<dbReference type="STRING" id="1285928.SAMN04487894_103156"/>
<comment type="similarity">
    <text evidence="2">Belongs to the SusD family.</text>
</comment>
<dbReference type="Pfam" id="PF14322">
    <property type="entry name" value="SusD-like_3"/>
    <property type="match status" value="1"/>
</dbReference>
<dbReference type="GO" id="GO:0009279">
    <property type="term" value="C:cell outer membrane"/>
    <property type="evidence" value="ECO:0007669"/>
    <property type="project" value="UniProtKB-SubCell"/>
</dbReference>
<feature type="domain" description="SusD-like N-terminal" evidence="7">
    <location>
        <begin position="104"/>
        <end position="223"/>
    </location>
</feature>
<gene>
    <name evidence="8" type="ORF">SAMN04487894_103156</name>
</gene>
<keyword evidence="9" id="KW-1185">Reference proteome</keyword>
<keyword evidence="3" id="KW-0732">Signal</keyword>
<evidence type="ECO:0000259" key="7">
    <source>
        <dbReference type="Pfam" id="PF14322"/>
    </source>
</evidence>
<dbReference type="AlphaFoldDB" id="A0A1G6N694"/>
<name>A0A1G6N694_NIADE</name>
<dbReference type="Proteomes" id="UP000198757">
    <property type="component" value="Unassembled WGS sequence"/>
</dbReference>
<evidence type="ECO:0000256" key="4">
    <source>
        <dbReference type="ARBA" id="ARBA00023136"/>
    </source>
</evidence>
<evidence type="ECO:0000256" key="3">
    <source>
        <dbReference type="ARBA" id="ARBA00022729"/>
    </source>
</evidence>
<dbReference type="Pfam" id="PF07980">
    <property type="entry name" value="SusD_RagB"/>
    <property type="match status" value="1"/>
</dbReference>
<keyword evidence="5" id="KW-0998">Cell outer membrane</keyword>
<dbReference type="Gene3D" id="1.25.40.390">
    <property type="match status" value="1"/>
</dbReference>
<dbReference type="SUPFAM" id="SSF48452">
    <property type="entry name" value="TPR-like"/>
    <property type="match status" value="1"/>
</dbReference>
<evidence type="ECO:0000313" key="8">
    <source>
        <dbReference type="EMBL" id="SDC62917.1"/>
    </source>
</evidence>
<comment type="subcellular location">
    <subcellularLocation>
        <location evidence="1">Cell outer membrane</location>
    </subcellularLocation>
</comment>
<evidence type="ECO:0000259" key="6">
    <source>
        <dbReference type="Pfam" id="PF07980"/>
    </source>
</evidence>
<sequence length="635" mass="71698">MLAPLLFFLGGCKRYLDVAPDNIGTIDYAFRMRKEAEKYLFTCYNNLPQLGTISSDPAFIGGDEFATIYPPGIYFDPALYRIARGEQNKISPFANYWDGGNGGRSYFQALRECNIFLENVDKVPDLTDFEKKRWVAEVKFLKAYYHFYLFQLYGPIPLIKVNLPVSASIEEVRIKRQPVDSVVNYISDLIDESLFYLPDEISNKSSELGRITKPIALAVKARLLVVAASPLYNGNPDYANFKNKDGAPLFNAAVSQEKWVRAAAACKAAIDAAHAAGNKLYTFIPSFGETVTDSTKTVLSITGALTDKWNTETVWGLSNAYVSYIQAACQARVTSGDPSVVENPPSTNESIRSDLAASLNMAEMFYSNNGVPIEEDKQYDYANRFTKLRTAKSQEGFYLKRGYETAQLHFDREPRFYADLGFDGSIWYGLGLYDDSKTWFVEAKHGQRAAQLGAGLYSVTGYWPKKLVNYRNDFGSNSAGYSTRNYPWPAIRLAELYLLYAEALNEANGPGAAYEWIDKVRARAGLKGVQESWSSYAKNASKPSTKEGLREIIQRETLIELVFEGKRFWDLRRWKTAPVYLNTPIKGWDLAQEDAVNYYRVKQLFAPTFTPKDYLWPLSEYALVVNPNLVQNPGW</sequence>